<feature type="compositionally biased region" description="Basic and acidic residues" evidence="4">
    <location>
        <begin position="366"/>
        <end position="376"/>
    </location>
</feature>
<evidence type="ECO:0000259" key="5">
    <source>
        <dbReference type="PROSITE" id="PS50048"/>
    </source>
</evidence>
<proteinExistence type="predicted"/>
<evidence type="ECO:0000256" key="3">
    <source>
        <dbReference type="SAM" id="Coils"/>
    </source>
</evidence>
<evidence type="ECO:0000313" key="7">
    <source>
        <dbReference type="Proteomes" id="UP000311382"/>
    </source>
</evidence>
<evidence type="ECO:0000256" key="2">
    <source>
        <dbReference type="ARBA" id="ARBA00023242"/>
    </source>
</evidence>
<dbReference type="STRING" id="5288.A0A5C5FXX4"/>
<keyword evidence="2" id="KW-0539">Nucleus</keyword>
<feature type="domain" description="Zn(2)-C6 fungal-type" evidence="5">
    <location>
        <begin position="46"/>
        <end position="76"/>
    </location>
</feature>
<dbReference type="Pfam" id="PF11951">
    <property type="entry name" value="Fungal_trans_2"/>
    <property type="match status" value="1"/>
</dbReference>
<dbReference type="Pfam" id="PF00172">
    <property type="entry name" value="Zn_clus"/>
    <property type="match status" value="1"/>
</dbReference>
<comment type="subcellular location">
    <subcellularLocation>
        <location evidence="1">Nucleus</location>
    </subcellularLocation>
</comment>
<reference evidence="6 7" key="1">
    <citation type="submission" date="2019-03" db="EMBL/GenBank/DDBJ databases">
        <title>Rhodosporidium diobovatum UCD-FST 08-225 genome sequencing, assembly, and annotation.</title>
        <authorList>
            <person name="Fakankun I.U."/>
            <person name="Fristensky B."/>
            <person name="Levin D.B."/>
        </authorList>
    </citation>
    <scope>NUCLEOTIDE SEQUENCE [LARGE SCALE GENOMIC DNA]</scope>
    <source>
        <strain evidence="6 7">UCD-FST 08-225</strain>
    </source>
</reference>
<dbReference type="GO" id="GO:0000976">
    <property type="term" value="F:transcription cis-regulatory region binding"/>
    <property type="evidence" value="ECO:0007669"/>
    <property type="project" value="TreeGrafter"/>
</dbReference>
<feature type="region of interest" description="Disordered" evidence="4">
    <location>
        <begin position="365"/>
        <end position="384"/>
    </location>
</feature>
<feature type="coiled-coil region" evidence="3">
    <location>
        <begin position="526"/>
        <end position="556"/>
    </location>
</feature>
<feature type="region of interest" description="Disordered" evidence="4">
    <location>
        <begin position="241"/>
        <end position="275"/>
    </location>
</feature>
<dbReference type="PROSITE" id="PS00463">
    <property type="entry name" value="ZN2_CY6_FUNGAL_1"/>
    <property type="match status" value="1"/>
</dbReference>
<evidence type="ECO:0000313" key="6">
    <source>
        <dbReference type="EMBL" id="TNY20571.1"/>
    </source>
</evidence>
<dbReference type="CDD" id="cd00067">
    <property type="entry name" value="GAL4"/>
    <property type="match status" value="1"/>
</dbReference>
<dbReference type="InterPro" id="IPR021858">
    <property type="entry name" value="Fun_TF"/>
</dbReference>
<dbReference type="InterPro" id="IPR036864">
    <property type="entry name" value="Zn2-C6_fun-type_DNA-bd_sf"/>
</dbReference>
<dbReference type="GO" id="GO:0005634">
    <property type="term" value="C:nucleus"/>
    <property type="evidence" value="ECO:0007669"/>
    <property type="project" value="UniProtKB-SubCell"/>
</dbReference>
<comment type="caution">
    <text evidence="6">The sequence shown here is derived from an EMBL/GenBank/DDBJ whole genome shotgun (WGS) entry which is preliminary data.</text>
</comment>
<feature type="compositionally biased region" description="Low complexity" evidence="4">
    <location>
        <begin position="466"/>
        <end position="476"/>
    </location>
</feature>
<feature type="region of interest" description="Disordered" evidence="4">
    <location>
        <begin position="466"/>
        <end position="486"/>
    </location>
</feature>
<organism evidence="6 7">
    <name type="scientific">Rhodotorula diobovata</name>
    <dbReference type="NCBI Taxonomy" id="5288"/>
    <lineage>
        <taxon>Eukaryota</taxon>
        <taxon>Fungi</taxon>
        <taxon>Dikarya</taxon>
        <taxon>Basidiomycota</taxon>
        <taxon>Pucciniomycotina</taxon>
        <taxon>Microbotryomycetes</taxon>
        <taxon>Sporidiobolales</taxon>
        <taxon>Sporidiobolaceae</taxon>
        <taxon>Rhodotorula</taxon>
    </lineage>
</organism>
<dbReference type="PANTHER" id="PTHR37534:SF7">
    <property type="entry name" value="TRANSCRIPTIONAL ACTIVATOR PROTEIN UGA3"/>
    <property type="match status" value="1"/>
</dbReference>
<evidence type="ECO:0000256" key="4">
    <source>
        <dbReference type="SAM" id="MobiDB-lite"/>
    </source>
</evidence>
<feature type="compositionally biased region" description="Low complexity" evidence="4">
    <location>
        <begin position="257"/>
        <end position="275"/>
    </location>
</feature>
<dbReference type="GO" id="GO:0045944">
    <property type="term" value="P:positive regulation of transcription by RNA polymerase II"/>
    <property type="evidence" value="ECO:0007669"/>
    <property type="project" value="TreeGrafter"/>
</dbReference>
<dbReference type="PROSITE" id="PS50048">
    <property type="entry name" value="ZN2_CY6_FUNGAL_2"/>
    <property type="match status" value="1"/>
</dbReference>
<dbReference type="SMART" id="SM00066">
    <property type="entry name" value="GAL4"/>
    <property type="match status" value="1"/>
</dbReference>
<dbReference type="SUPFAM" id="SSF57701">
    <property type="entry name" value="Zn2/Cys6 DNA-binding domain"/>
    <property type="match status" value="1"/>
</dbReference>
<dbReference type="AlphaFoldDB" id="A0A5C5FXX4"/>
<keyword evidence="7" id="KW-1185">Reference proteome</keyword>
<evidence type="ECO:0000256" key="1">
    <source>
        <dbReference type="ARBA" id="ARBA00004123"/>
    </source>
</evidence>
<dbReference type="GO" id="GO:0000981">
    <property type="term" value="F:DNA-binding transcription factor activity, RNA polymerase II-specific"/>
    <property type="evidence" value="ECO:0007669"/>
    <property type="project" value="InterPro"/>
</dbReference>
<dbReference type="InterPro" id="IPR001138">
    <property type="entry name" value="Zn2Cys6_DnaBD"/>
</dbReference>
<dbReference type="EMBL" id="SOZI01000063">
    <property type="protein sequence ID" value="TNY20571.1"/>
    <property type="molecule type" value="Genomic_DNA"/>
</dbReference>
<feature type="region of interest" description="Disordered" evidence="4">
    <location>
        <begin position="17"/>
        <end position="43"/>
    </location>
</feature>
<protein>
    <submittedName>
        <fullName evidence="6">Fungal-specific transcription factor domain-containing protein</fullName>
    </submittedName>
</protein>
<accession>A0A5C5FXX4</accession>
<dbReference type="PANTHER" id="PTHR37534">
    <property type="entry name" value="TRANSCRIPTIONAL ACTIVATOR PROTEIN UGA3"/>
    <property type="match status" value="1"/>
</dbReference>
<feature type="compositionally biased region" description="Acidic residues" evidence="4">
    <location>
        <begin position="477"/>
        <end position="486"/>
    </location>
</feature>
<name>A0A5C5FXX4_9BASI</name>
<feature type="compositionally biased region" description="Polar residues" evidence="4">
    <location>
        <begin position="241"/>
        <end position="253"/>
    </location>
</feature>
<gene>
    <name evidence="6" type="ORF">DMC30DRAFT_416837</name>
</gene>
<dbReference type="OrthoDB" id="5419315at2759"/>
<dbReference type="GO" id="GO:0008270">
    <property type="term" value="F:zinc ion binding"/>
    <property type="evidence" value="ECO:0007669"/>
    <property type="project" value="InterPro"/>
</dbReference>
<dbReference type="Gene3D" id="4.10.240.10">
    <property type="entry name" value="Zn(2)-C6 fungal-type DNA-binding domain"/>
    <property type="match status" value="1"/>
</dbReference>
<sequence length="697" mass="75309">MDLAAVYGSLAGPAFPAEFPVAGSASPPDNPADSTSRTKHRRTRNGCLPCRKRKKLCDEVKPACGACVRLALTCEWEDKMQAALERRRKRIERMQERERDKGVSSAGAMPGLELDNAAKSTSASPPFDLFALLRSPSPTVNPFASSSTAATLDGLNLPFSLSDPSTQLAASHAAVGDPLLALGHETEQALVGPPDRQQEAQPLPLVSQAAGFLASSDFAFTQSYLLSHYTTSLARLVSIASTSASPRSTNSPTARDPSSSVPGPSSSTKSGASTSASSARASANLFLSLVPLAKRHAYLLHAICSWSAANLAAASSARPAAGAAPGSTGAAGGNPVMAHLSEQLGHLADSGLQEALPALDAYAAAREQRAREGQERDPDDADEPPWEAMLAARLMQTQAAICSGSVELWRVRMRDAAKVVELAGGVRACRTPLARQLVKNLLYHDVLSSTATRDGLLVDYASLSRPALSSSSGAPSPDEDDERDEDEALDTLMGVSEPVFLLLGTITQLGKDKRQAIKRDGGAIGEEELGALLRRVEDIKRELERERERMDGFLLERPDLEPHRYFHETFRLAALLYCEMLLEQPPRALTVLLLVRKMLTLTELIVNDSLPGLPSMHYPLFLMHLNATPLRCPGATLSDRERSTRMFDIHQEQLGYFGNTRRSRSLIQEAWRRSLDGKAFVNTDEVLAEWGWEINYA</sequence>
<dbReference type="Proteomes" id="UP000311382">
    <property type="component" value="Unassembled WGS sequence"/>
</dbReference>
<keyword evidence="3" id="KW-0175">Coiled coil</keyword>